<feature type="transmembrane region" description="Helical" evidence="7">
    <location>
        <begin position="20"/>
        <end position="40"/>
    </location>
</feature>
<dbReference type="SUPFAM" id="SSF161098">
    <property type="entry name" value="MetI-like"/>
    <property type="match status" value="1"/>
</dbReference>
<evidence type="ECO:0000313" key="10">
    <source>
        <dbReference type="Proteomes" id="UP000078454"/>
    </source>
</evidence>
<dbReference type="Proteomes" id="UP000078454">
    <property type="component" value="Unassembled WGS sequence"/>
</dbReference>
<evidence type="ECO:0000256" key="5">
    <source>
        <dbReference type="ARBA" id="ARBA00022989"/>
    </source>
</evidence>
<dbReference type="GO" id="GO:0005886">
    <property type="term" value="C:plasma membrane"/>
    <property type="evidence" value="ECO:0007669"/>
    <property type="project" value="UniProtKB-SubCell"/>
</dbReference>
<dbReference type="STRING" id="1850517.A8708_18070"/>
<feature type="domain" description="ABC transmembrane type-1" evidence="8">
    <location>
        <begin position="81"/>
        <end position="271"/>
    </location>
</feature>
<comment type="subcellular location">
    <subcellularLocation>
        <location evidence="1 7">Cell membrane</location>
        <topology evidence="1 7">Multi-pass membrane protein</topology>
    </subcellularLocation>
</comment>
<dbReference type="GO" id="GO:0055085">
    <property type="term" value="P:transmembrane transport"/>
    <property type="evidence" value="ECO:0007669"/>
    <property type="project" value="InterPro"/>
</dbReference>
<evidence type="ECO:0000256" key="1">
    <source>
        <dbReference type="ARBA" id="ARBA00004651"/>
    </source>
</evidence>
<evidence type="ECO:0000313" key="9">
    <source>
        <dbReference type="EMBL" id="OAS20480.1"/>
    </source>
</evidence>
<gene>
    <name evidence="9" type="ORF">A8708_18070</name>
</gene>
<keyword evidence="3" id="KW-1003">Cell membrane</keyword>
<evidence type="ECO:0000256" key="4">
    <source>
        <dbReference type="ARBA" id="ARBA00022692"/>
    </source>
</evidence>
<dbReference type="InterPro" id="IPR000515">
    <property type="entry name" value="MetI-like"/>
</dbReference>
<dbReference type="AlphaFoldDB" id="A0A198AHC9"/>
<comment type="caution">
    <text evidence="9">The sequence shown here is derived from an EMBL/GenBank/DDBJ whole genome shotgun (WGS) entry which is preliminary data.</text>
</comment>
<keyword evidence="6 7" id="KW-0472">Membrane</keyword>
<protein>
    <submittedName>
        <fullName evidence="9">Sugar ABC transporter permease</fullName>
    </submittedName>
</protein>
<dbReference type="Gene3D" id="1.10.3720.10">
    <property type="entry name" value="MetI-like"/>
    <property type="match status" value="1"/>
</dbReference>
<evidence type="ECO:0000256" key="7">
    <source>
        <dbReference type="RuleBase" id="RU363032"/>
    </source>
</evidence>
<proteinExistence type="inferred from homology"/>
<evidence type="ECO:0000256" key="6">
    <source>
        <dbReference type="ARBA" id="ARBA00023136"/>
    </source>
</evidence>
<organism evidence="9 10">
    <name type="scientific">Paenibacillus oryzisoli</name>
    <dbReference type="NCBI Taxonomy" id="1850517"/>
    <lineage>
        <taxon>Bacteria</taxon>
        <taxon>Bacillati</taxon>
        <taxon>Bacillota</taxon>
        <taxon>Bacilli</taxon>
        <taxon>Bacillales</taxon>
        <taxon>Paenibacillaceae</taxon>
        <taxon>Paenibacillus</taxon>
    </lineage>
</organism>
<dbReference type="PROSITE" id="PS50928">
    <property type="entry name" value="ABC_TM1"/>
    <property type="match status" value="1"/>
</dbReference>
<reference evidence="9 10" key="1">
    <citation type="submission" date="2016-05" db="EMBL/GenBank/DDBJ databases">
        <title>Paenibacillus sp. 1ZS3-15 nov., isolated from the rhizosphere soil.</title>
        <authorList>
            <person name="Zhang X.X."/>
            <person name="Zhang J."/>
        </authorList>
    </citation>
    <scope>NUCLEOTIDE SEQUENCE [LARGE SCALE GENOMIC DNA]</scope>
    <source>
        <strain evidence="9 10">1ZS3-15</strain>
    </source>
</reference>
<sequence length="286" mass="31735">MKKHATDIGLEINHPLLKLFNYAMALIGVAIIMMPLFIILNVSLKTSEEYGLKGFMALPDNLFNFDNYMKAIKQGKMLSAFVNSTAQVAVGVTGSVLLGSMASYVLNRFDFRFKKIIITAFVASVLIPHVLTSVSTFMVIKSLGLFNTREAGFLLYTGADVVGIYIFLQFLEKIPKHMDESAKIDGASYFRIYWSVILPQMMPGIATVVILKTISIYNDFLNPYLFMPKTSLRTVTVALNSFSSENATDWPVMSAAIVTVLIPTLLLYLFLQRFIISGVSDGSMKG</sequence>
<keyword evidence="5 7" id="KW-1133">Transmembrane helix</keyword>
<comment type="similarity">
    <text evidence="7">Belongs to the binding-protein-dependent transport system permease family.</text>
</comment>
<feature type="transmembrane region" description="Helical" evidence="7">
    <location>
        <begin position="152"/>
        <end position="171"/>
    </location>
</feature>
<keyword evidence="4 7" id="KW-0812">Transmembrane</keyword>
<feature type="transmembrane region" description="Helical" evidence="7">
    <location>
        <begin position="118"/>
        <end position="140"/>
    </location>
</feature>
<dbReference type="RefSeq" id="WP_068663110.1">
    <property type="nucleotide sequence ID" value="NZ_LYPB01000050.1"/>
</dbReference>
<dbReference type="EMBL" id="LYPB01000050">
    <property type="protein sequence ID" value="OAS20480.1"/>
    <property type="molecule type" value="Genomic_DNA"/>
</dbReference>
<feature type="transmembrane region" description="Helical" evidence="7">
    <location>
        <begin position="250"/>
        <end position="271"/>
    </location>
</feature>
<name>A0A198AHC9_9BACL</name>
<keyword evidence="10" id="KW-1185">Reference proteome</keyword>
<feature type="transmembrane region" description="Helical" evidence="7">
    <location>
        <begin position="192"/>
        <end position="217"/>
    </location>
</feature>
<dbReference type="PANTHER" id="PTHR43744:SF3">
    <property type="entry name" value="LACTOSE TRANSPORT SYSTEM PERMEASE PROTEIN LACG"/>
    <property type="match status" value="1"/>
</dbReference>
<dbReference type="Pfam" id="PF00528">
    <property type="entry name" value="BPD_transp_1"/>
    <property type="match status" value="1"/>
</dbReference>
<keyword evidence="2 7" id="KW-0813">Transport</keyword>
<accession>A0A198AHC9</accession>
<dbReference type="PANTHER" id="PTHR43744">
    <property type="entry name" value="ABC TRANSPORTER PERMEASE PROTEIN MG189-RELATED-RELATED"/>
    <property type="match status" value="1"/>
</dbReference>
<dbReference type="CDD" id="cd06261">
    <property type="entry name" value="TM_PBP2"/>
    <property type="match status" value="1"/>
</dbReference>
<feature type="transmembrane region" description="Helical" evidence="7">
    <location>
        <begin position="86"/>
        <end position="106"/>
    </location>
</feature>
<dbReference type="OrthoDB" id="9794684at2"/>
<evidence type="ECO:0000259" key="8">
    <source>
        <dbReference type="PROSITE" id="PS50928"/>
    </source>
</evidence>
<evidence type="ECO:0000256" key="3">
    <source>
        <dbReference type="ARBA" id="ARBA00022475"/>
    </source>
</evidence>
<evidence type="ECO:0000256" key="2">
    <source>
        <dbReference type="ARBA" id="ARBA00022448"/>
    </source>
</evidence>
<dbReference type="InterPro" id="IPR035906">
    <property type="entry name" value="MetI-like_sf"/>
</dbReference>